<dbReference type="AlphaFoldDB" id="A0A9R1WCJ4"/>
<accession>A0A9R1WCJ4</accession>
<feature type="domain" description="Disease resistance protein At4g27190-like leucine-rich repeats" evidence="1">
    <location>
        <begin position="17"/>
        <end position="91"/>
    </location>
</feature>
<organism evidence="2 3">
    <name type="scientific">Lactuca sativa</name>
    <name type="common">Garden lettuce</name>
    <dbReference type="NCBI Taxonomy" id="4236"/>
    <lineage>
        <taxon>Eukaryota</taxon>
        <taxon>Viridiplantae</taxon>
        <taxon>Streptophyta</taxon>
        <taxon>Embryophyta</taxon>
        <taxon>Tracheophyta</taxon>
        <taxon>Spermatophyta</taxon>
        <taxon>Magnoliopsida</taxon>
        <taxon>eudicotyledons</taxon>
        <taxon>Gunneridae</taxon>
        <taxon>Pentapetalae</taxon>
        <taxon>asterids</taxon>
        <taxon>campanulids</taxon>
        <taxon>Asterales</taxon>
        <taxon>Asteraceae</taxon>
        <taxon>Cichorioideae</taxon>
        <taxon>Cichorieae</taxon>
        <taxon>Lactucinae</taxon>
        <taxon>Lactuca</taxon>
    </lineage>
</organism>
<reference evidence="2 3" key="1">
    <citation type="journal article" date="2017" name="Nat. Commun.">
        <title>Genome assembly with in vitro proximity ligation data and whole-genome triplication in lettuce.</title>
        <authorList>
            <person name="Reyes-Chin-Wo S."/>
            <person name="Wang Z."/>
            <person name="Yang X."/>
            <person name="Kozik A."/>
            <person name="Arikit S."/>
            <person name="Song C."/>
            <person name="Xia L."/>
            <person name="Froenicke L."/>
            <person name="Lavelle D.O."/>
            <person name="Truco M.J."/>
            <person name="Xia R."/>
            <person name="Zhu S."/>
            <person name="Xu C."/>
            <person name="Xu H."/>
            <person name="Xu X."/>
            <person name="Cox K."/>
            <person name="Korf I."/>
            <person name="Meyers B.C."/>
            <person name="Michelmore R.W."/>
        </authorList>
    </citation>
    <scope>NUCLEOTIDE SEQUENCE [LARGE SCALE GENOMIC DNA]</scope>
    <source>
        <strain evidence="3">cv. Salinas</strain>
        <tissue evidence="2">Seedlings</tissue>
    </source>
</reference>
<dbReference type="InterPro" id="IPR057135">
    <property type="entry name" value="At4g27190-like_LRR"/>
</dbReference>
<evidence type="ECO:0000259" key="1">
    <source>
        <dbReference type="Pfam" id="PF23247"/>
    </source>
</evidence>
<dbReference type="Proteomes" id="UP000235145">
    <property type="component" value="Unassembled WGS sequence"/>
</dbReference>
<keyword evidence="3" id="KW-1185">Reference proteome</keyword>
<dbReference type="Pfam" id="PF23247">
    <property type="entry name" value="LRR_RPS2"/>
    <property type="match status" value="1"/>
</dbReference>
<evidence type="ECO:0000313" key="3">
    <source>
        <dbReference type="Proteomes" id="UP000235145"/>
    </source>
</evidence>
<name>A0A9R1WCJ4_LACSA</name>
<proteinExistence type="predicted"/>
<gene>
    <name evidence="2" type="ORF">LSAT_V11C200052370</name>
</gene>
<sequence length="103" mass="12051">MCADILSEEETLQEATGSISNVVFPPCLMHSFHNLHRLRLWSYEGVEVVFEIESPTSRELVTTHHNQHSIFPNLDELDLCYMDNMSHLWKCSNWNKFFALPKL</sequence>
<dbReference type="EMBL" id="NBSK02000002">
    <property type="protein sequence ID" value="KAJ0221219.1"/>
    <property type="molecule type" value="Genomic_DNA"/>
</dbReference>
<protein>
    <recommendedName>
        <fullName evidence="1">Disease resistance protein At4g27190-like leucine-rich repeats domain-containing protein</fullName>
    </recommendedName>
</protein>
<evidence type="ECO:0000313" key="2">
    <source>
        <dbReference type="EMBL" id="KAJ0221219.1"/>
    </source>
</evidence>
<comment type="caution">
    <text evidence="2">The sequence shown here is derived from an EMBL/GenBank/DDBJ whole genome shotgun (WGS) entry which is preliminary data.</text>
</comment>